<keyword evidence="3" id="KW-0677">Repeat</keyword>
<keyword evidence="4" id="KW-0508">mRNA splicing</keyword>
<evidence type="ECO:0000256" key="3">
    <source>
        <dbReference type="ARBA" id="ARBA00022737"/>
    </source>
</evidence>
<protein>
    <submittedName>
        <fullName evidence="6">Tetratricopeptide repeat (TPR)-like superfamily protein</fullName>
    </submittedName>
</protein>
<evidence type="ECO:0000256" key="1">
    <source>
        <dbReference type="ARBA" id="ARBA00004123"/>
    </source>
</evidence>
<dbReference type="EMBL" id="BJWL01000026">
    <property type="protein sequence ID" value="GFZ16987.1"/>
    <property type="molecule type" value="Genomic_DNA"/>
</dbReference>
<dbReference type="PANTHER" id="PTHR17204:SF5">
    <property type="entry name" value="PRE-MRNA-PROCESSING FACTOR 39"/>
    <property type="match status" value="1"/>
</dbReference>
<dbReference type="GO" id="GO:0000243">
    <property type="term" value="C:commitment complex"/>
    <property type="evidence" value="ECO:0007669"/>
    <property type="project" value="TreeGrafter"/>
</dbReference>
<keyword evidence="2" id="KW-0507">mRNA processing</keyword>
<comment type="caution">
    <text evidence="6">The sequence shown here is derived from an EMBL/GenBank/DDBJ whole genome shotgun (WGS) entry which is preliminary data.</text>
</comment>
<gene>
    <name evidence="6" type="ORF">Acr_26g0002570</name>
</gene>
<dbReference type="GO" id="GO:0005685">
    <property type="term" value="C:U1 snRNP"/>
    <property type="evidence" value="ECO:0007669"/>
    <property type="project" value="TreeGrafter"/>
</dbReference>
<evidence type="ECO:0000313" key="7">
    <source>
        <dbReference type="Proteomes" id="UP000585474"/>
    </source>
</evidence>
<keyword evidence="7" id="KW-1185">Reference proteome</keyword>
<keyword evidence="5" id="KW-0539">Nucleus</keyword>
<evidence type="ECO:0000256" key="5">
    <source>
        <dbReference type="ARBA" id="ARBA00023242"/>
    </source>
</evidence>
<dbReference type="Proteomes" id="UP000585474">
    <property type="component" value="Unassembled WGS sequence"/>
</dbReference>
<dbReference type="GO" id="GO:0030627">
    <property type="term" value="F:pre-mRNA 5'-splice site binding"/>
    <property type="evidence" value="ECO:0007669"/>
    <property type="project" value="TreeGrafter"/>
</dbReference>
<organism evidence="6 7">
    <name type="scientific">Actinidia rufa</name>
    <dbReference type="NCBI Taxonomy" id="165716"/>
    <lineage>
        <taxon>Eukaryota</taxon>
        <taxon>Viridiplantae</taxon>
        <taxon>Streptophyta</taxon>
        <taxon>Embryophyta</taxon>
        <taxon>Tracheophyta</taxon>
        <taxon>Spermatophyta</taxon>
        <taxon>Magnoliopsida</taxon>
        <taxon>eudicotyledons</taxon>
        <taxon>Gunneridae</taxon>
        <taxon>Pentapetalae</taxon>
        <taxon>asterids</taxon>
        <taxon>Ericales</taxon>
        <taxon>Actinidiaceae</taxon>
        <taxon>Actinidia</taxon>
    </lineage>
</organism>
<evidence type="ECO:0000313" key="6">
    <source>
        <dbReference type="EMBL" id="GFZ16987.1"/>
    </source>
</evidence>
<proteinExistence type="predicted"/>
<sequence>MLKAQLGRGIWRYLHDPNSSLLVTAGFDAALKAQKLQASLLEISERHAEEVKELTGRRKIFYCSYPTFIRAYWSHGQVSEGVPIVCMDLLSGSSSNLSSTTEDWVAVGDGKRAIVSIVGDGYTPKVGLTFTWFVFTSDLRGTLRICIVLWNTDNGFRCIIGGRGAGLERPPQKFGVIHFGKGLVVRRPYSYYLGGEPEMKNCFAFVKGVKMEFLFAFLAPNMVKTLTLSCACLLFDVASLVPLSSPVLALQYAIASMGMPSEAVAENSEAKDQEIEGEAHPIAIEQSPKPVSAGLTEAEYIAIREEMFKKAKEFDSKIIDFETAIRRPYFHVSELTIEEVGDVAVVNSEAKDQEIEGEAHPIAIEQSPKLVSAGLTEDEELEKYIAIREDMFKKAKVFNSKIVDFEIAIRRANFHVCPLNVVELENWHNYFDFIEGVGKLNKVVKLHERYLIACAIIPSIGYGMF</sequence>
<dbReference type="GO" id="GO:0071004">
    <property type="term" value="C:U2-type prespliceosome"/>
    <property type="evidence" value="ECO:0007669"/>
    <property type="project" value="TreeGrafter"/>
</dbReference>
<dbReference type="GO" id="GO:0000395">
    <property type="term" value="P:mRNA 5'-splice site recognition"/>
    <property type="evidence" value="ECO:0007669"/>
    <property type="project" value="TreeGrafter"/>
</dbReference>
<dbReference type="AlphaFoldDB" id="A0A7J0H1K0"/>
<dbReference type="Pfam" id="PF23241">
    <property type="entry name" value="HAT_PRP39_C"/>
    <property type="match status" value="1"/>
</dbReference>
<comment type="subcellular location">
    <subcellularLocation>
        <location evidence="1">Nucleus</location>
    </subcellularLocation>
</comment>
<evidence type="ECO:0000256" key="2">
    <source>
        <dbReference type="ARBA" id="ARBA00022664"/>
    </source>
</evidence>
<dbReference type="PANTHER" id="PTHR17204">
    <property type="entry name" value="PRE-MRNA PROCESSING PROTEIN PRP39-RELATED"/>
    <property type="match status" value="1"/>
</dbReference>
<accession>A0A7J0H1K0</accession>
<reference evidence="6 7" key="1">
    <citation type="submission" date="2019-07" db="EMBL/GenBank/DDBJ databases">
        <title>De Novo Assembly of kiwifruit Actinidia rufa.</title>
        <authorList>
            <person name="Sugita-Konishi S."/>
            <person name="Sato K."/>
            <person name="Mori E."/>
            <person name="Abe Y."/>
            <person name="Kisaki G."/>
            <person name="Hamano K."/>
            <person name="Suezawa K."/>
            <person name="Otani M."/>
            <person name="Fukuda T."/>
            <person name="Manabe T."/>
            <person name="Gomi K."/>
            <person name="Tabuchi M."/>
            <person name="Akimitsu K."/>
            <person name="Kataoka I."/>
        </authorList>
    </citation>
    <scope>NUCLEOTIDE SEQUENCE [LARGE SCALE GENOMIC DNA]</scope>
    <source>
        <strain evidence="7">cv. Fuchu</strain>
    </source>
</reference>
<name>A0A7J0H1K0_9ERIC</name>
<dbReference type="OrthoDB" id="10265668at2759"/>
<dbReference type="InterPro" id="IPR059164">
    <property type="entry name" value="HAT_PRP39_C"/>
</dbReference>
<evidence type="ECO:0000256" key="4">
    <source>
        <dbReference type="ARBA" id="ARBA00023187"/>
    </source>
</evidence>